<dbReference type="OrthoDB" id="9770043at2"/>
<evidence type="ECO:0000313" key="3">
    <source>
        <dbReference type="EMBL" id="EIG54290.1"/>
    </source>
</evidence>
<proteinExistence type="predicted"/>
<organism evidence="3">
    <name type="scientific">Desulfovibrio sp. U5L</name>
    <dbReference type="NCBI Taxonomy" id="596152"/>
    <lineage>
        <taxon>Bacteria</taxon>
        <taxon>Pseudomonadati</taxon>
        <taxon>Thermodesulfobacteriota</taxon>
        <taxon>Desulfovibrionia</taxon>
        <taxon>Desulfovibrionales</taxon>
        <taxon>Desulfovibrionaceae</taxon>
        <taxon>Desulfovibrio</taxon>
    </lineage>
</organism>
<dbReference type="InterPro" id="IPR011041">
    <property type="entry name" value="Quinoprot_gluc/sorb_DH_b-prop"/>
</dbReference>
<dbReference type="STRING" id="596152.DesU5LDRAFT_2635"/>
<dbReference type="eggNOG" id="COG2133">
    <property type="taxonomic scope" value="Bacteria"/>
</dbReference>
<sequence length="387" mass="41881">MPYRQTRTAARPGPWSLAALALCCAMLAGFGPAYCARPDPASIRLPPGFALEIYAPVPGARSMALGAKGTVFVGTRDEGKVYAVSGPDPTHQTVRVIASGLTEPNGVAVKDGDLYVAAVDKIYRLRDIEARLDNPPKPESVPANLPSDRHHGWKYIAFGPDGRLYVPIGAPCNICRREAPYDTIQRLDLAAGTQEVFAQGIRNTVGFDWHPETRELWFTENGRDQLGDDVPPDSLNRAPTLGLDFGFPFCNAGTPDPEYGQGADCSGYAKNAAHIQAHSAALGMKFYTGSMFPKEYRNRVFIAEHGSWNRSVPVGYQVSMATVAADGTARVESFATGWLQGRSAWGRPVDVLVMPDGALLVSDDRAGLLYRITYKEAGFPGPKAPRR</sequence>
<dbReference type="InterPro" id="IPR012938">
    <property type="entry name" value="Glc/Sorbosone_DH"/>
</dbReference>
<dbReference type="InterPro" id="IPR011042">
    <property type="entry name" value="6-blade_b-propeller_TolB-like"/>
</dbReference>
<dbReference type="EMBL" id="JH600068">
    <property type="protein sequence ID" value="EIG54290.1"/>
    <property type="molecule type" value="Genomic_DNA"/>
</dbReference>
<name>I2Q3D4_9BACT</name>
<dbReference type="Gene3D" id="2.120.10.30">
    <property type="entry name" value="TolB, C-terminal domain"/>
    <property type="match status" value="1"/>
</dbReference>
<feature type="domain" description="Glucose/Sorbosone dehydrogenase" evidence="2">
    <location>
        <begin position="192"/>
        <end position="305"/>
    </location>
</feature>
<evidence type="ECO:0000256" key="1">
    <source>
        <dbReference type="SAM" id="SignalP"/>
    </source>
</evidence>
<feature type="signal peptide" evidence="1">
    <location>
        <begin position="1"/>
        <end position="35"/>
    </location>
</feature>
<dbReference type="Pfam" id="PF07995">
    <property type="entry name" value="GSDH"/>
    <property type="match status" value="1"/>
</dbReference>
<evidence type="ECO:0000259" key="2">
    <source>
        <dbReference type="Pfam" id="PF07995"/>
    </source>
</evidence>
<keyword evidence="1" id="KW-0732">Signal</keyword>
<protein>
    <submittedName>
        <fullName evidence="3">Glucose/sorbosone dehydrogenase</fullName>
    </submittedName>
</protein>
<dbReference type="HOGENOM" id="CLU_024435_3_1_7"/>
<dbReference type="AlphaFoldDB" id="I2Q3D4"/>
<dbReference type="PANTHER" id="PTHR33546:SF1">
    <property type="entry name" value="LARGE, MULTIFUNCTIONAL SECRETED PROTEIN"/>
    <property type="match status" value="1"/>
</dbReference>
<reference evidence="3" key="1">
    <citation type="submission" date="2011-11" db="EMBL/GenBank/DDBJ databases">
        <title>Improved High-Quality Draft sequence of Desulfovibrio sp. U5L.</title>
        <authorList>
            <consortium name="US DOE Joint Genome Institute"/>
            <person name="Lucas S."/>
            <person name="Han J."/>
            <person name="Lapidus A."/>
            <person name="Cheng J.-F."/>
            <person name="Goodwin L."/>
            <person name="Pitluck S."/>
            <person name="Peters L."/>
            <person name="Ovchinnikova G."/>
            <person name="Held B."/>
            <person name="Detter J.C."/>
            <person name="Han C."/>
            <person name="Tapia R."/>
            <person name="Land M."/>
            <person name="Hauser L."/>
            <person name="Kyrpides N."/>
            <person name="Ivanova N."/>
            <person name="Pagani I."/>
            <person name="Gabster J."/>
            <person name="Walker C."/>
            <person name="Stolyar S."/>
            <person name="Stahl D."/>
            <person name="Arkin A."/>
            <person name="Dehal P."/>
            <person name="Hazen T."/>
            <person name="Woyke T."/>
        </authorList>
    </citation>
    <scope>NUCLEOTIDE SEQUENCE [LARGE SCALE GENOMIC DNA]</scope>
    <source>
        <strain evidence="3">U5L</strain>
    </source>
</reference>
<dbReference type="PANTHER" id="PTHR33546">
    <property type="entry name" value="LARGE, MULTIFUNCTIONAL SECRETED PROTEIN-RELATED"/>
    <property type="match status" value="1"/>
</dbReference>
<gene>
    <name evidence="3" type="ORF">DesU5LDRAFT_2635</name>
</gene>
<feature type="chain" id="PRO_5003664328" evidence="1">
    <location>
        <begin position="36"/>
        <end position="387"/>
    </location>
</feature>
<accession>I2Q3D4</accession>
<dbReference type="SUPFAM" id="SSF50952">
    <property type="entry name" value="Soluble quinoprotein glucose dehydrogenase"/>
    <property type="match status" value="1"/>
</dbReference>